<organism evidence="3 4">
    <name type="scientific">Araneus ventricosus</name>
    <name type="common">Orbweaver spider</name>
    <name type="synonym">Epeira ventricosa</name>
    <dbReference type="NCBI Taxonomy" id="182803"/>
    <lineage>
        <taxon>Eukaryota</taxon>
        <taxon>Metazoa</taxon>
        <taxon>Ecdysozoa</taxon>
        <taxon>Arthropoda</taxon>
        <taxon>Chelicerata</taxon>
        <taxon>Arachnida</taxon>
        <taxon>Araneae</taxon>
        <taxon>Araneomorphae</taxon>
        <taxon>Entelegynae</taxon>
        <taxon>Araneoidea</taxon>
        <taxon>Araneidae</taxon>
        <taxon>Araneus</taxon>
    </lineage>
</organism>
<gene>
    <name evidence="3" type="ORF">AVEN_11621_1</name>
</gene>
<dbReference type="Gene3D" id="3.60.10.10">
    <property type="entry name" value="Endonuclease/exonuclease/phosphatase"/>
    <property type="match status" value="1"/>
</dbReference>
<protein>
    <recommendedName>
        <fullName evidence="2">Endonuclease/exonuclease/phosphatase domain-containing protein</fullName>
    </recommendedName>
</protein>
<evidence type="ECO:0000313" key="4">
    <source>
        <dbReference type="Proteomes" id="UP000499080"/>
    </source>
</evidence>
<dbReference type="Proteomes" id="UP000499080">
    <property type="component" value="Unassembled WGS sequence"/>
</dbReference>
<keyword evidence="4" id="KW-1185">Reference proteome</keyword>
<reference evidence="3 4" key="1">
    <citation type="journal article" date="2019" name="Sci. Rep.">
        <title>Orb-weaving spider Araneus ventricosus genome elucidates the spidroin gene catalogue.</title>
        <authorList>
            <person name="Kono N."/>
            <person name="Nakamura H."/>
            <person name="Ohtoshi R."/>
            <person name="Moran D.A.P."/>
            <person name="Shinohara A."/>
            <person name="Yoshida Y."/>
            <person name="Fujiwara M."/>
            <person name="Mori M."/>
            <person name="Tomita M."/>
            <person name="Arakawa K."/>
        </authorList>
    </citation>
    <scope>NUCLEOTIDE SEQUENCE [LARGE SCALE GENOMIC DNA]</scope>
</reference>
<feature type="domain" description="Endonuclease/exonuclease/phosphatase" evidence="2">
    <location>
        <begin position="1"/>
        <end position="73"/>
    </location>
</feature>
<dbReference type="SUPFAM" id="SSF56219">
    <property type="entry name" value="DNase I-like"/>
    <property type="match status" value="1"/>
</dbReference>
<dbReference type="EMBL" id="BGPR01028108">
    <property type="protein sequence ID" value="GBN99046.1"/>
    <property type="molecule type" value="Genomic_DNA"/>
</dbReference>
<dbReference type="AlphaFoldDB" id="A0A4Y2THW1"/>
<comment type="caution">
    <text evidence="3">The sequence shown here is derived from an EMBL/GenBank/DDBJ whole genome shotgun (WGS) entry which is preliminary data.</text>
</comment>
<dbReference type="InterPro" id="IPR036691">
    <property type="entry name" value="Endo/exonu/phosph_ase_sf"/>
</dbReference>
<evidence type="ECO:0000313" key="3">
    <source>
        <dbReference type="EMBL" id="GBN99046.1"/>
    </source>
</evidence>
<name>A0A4Y2THW1_ARAVE</name>
<accession>A0A4Y2THW1</accession>
<dbReference type="GO" id="GO:0003824">
    <property type="term" value="F:catalytic activity"/>
    <property type="evidence" value="ECO:0007669"/>
    <property type="project" value="InterPro"/>
</dbReference>
<evidence type="ECO:0000256" key="1">
    <source>
        <dbReference type="SAM" id="MobiDB-lite"/>
    </source>
</evidence>
<sequence length="190" mass="21773">MWKAKRSNSLSNNFADWLQMSNFLLLNSNTPTHISHTGSQSIMDLSICTADIFHQVKTFVNKSSFESDHNPVIMEWSNINFAPRNIKSMNWSNIMQQTSEILSSTLQDFSNTMAKADLILDYNGVYNSNLNHPIKIQETIKAVKLPETASRGRQHSHSSSKRLNNQQDSLLQPAFRNLYYSRYPLYGSTH</sequence>
<dbReference type="Pfam" id="PF14529">
    <property type="entry name" value="Exo_endo_phos_2"/>
    <property type="match status" value="1"/>
</dbReference>
<dbReference type="InterPro" id="IPR005135">
    <property type="entry name" value="Endo/exonuclease/phosphatase"/>
</dbReference>
<feature type="region of interest" description="Disordered" evidence="1">
    <location>
        <begin position="147"/>
        <end position="167"/>
    </location>
</feature>
<evidence type="ECO:0000259" key="2">
    <source>
        <dbReference type="Pfam" id="PF14529"/>
    </source>
</evidence>
<proteinExistence type="predicted"/>